<evidence type="ECO:0000313" key="1">
    <source>
        <dbReference type="EMBL" id="EER47985.1"/>
    </source>
</evidence>
<dbReference type="RefSeq" id="WP_005822466.1">
    <property type="nucleotide sequence ID" value="NZ_ACQL01000042.1"/>
</dbReference>
<sequence length="141" mass="15935">MDGANNSQDYIVLLTKSAKKLKSDSRIFFDFGKNDNDFAVRIAENEEKGTYSSEWISFSQIEQFLAQQGINSFQTNALGALFQSKDNNNAGFFAAILLDSYVGLIAKDNTEFQAIDNYTDELASLKRRIKTEYNQKSSIEE</sequence>
<comment type="caution">
    <text evidence="1">The sequence shown here is derived from an EMBL/GenBank/DDBJ whole genome shotgun (WGS) entry which is preliminary data.</text>
</comment>
<gene>
    <name evidence="1" type="ORF">AM305_05120</name>
</gene>
<dbReference type="EMBL" id="ACQL01000042">
    <property type="protein sequence ID" value="EER47985.1"/>
    <property type="molecule type" value="Genomic_DNA"/>
</dbReference>
<dbReference type="Proteomes" id="UP000005532">
    <property type="component" value="Unassembled WGS sequence"/>
</dbReference>
<accession>C5RZD0</accession>
<protein>
    <submittedName>
        <fullName evidence="1">Uncharacterized protein</fullName>
    </submittedName>
</protein>
<dbReference type="AlphaFoldDB" id="C5RZD0"/>
<reference evidence="1 2" key="1">
    <citation type="journal article" date="2010" name="Vet. Microbiol.">
        <title>Production of haemolysins by strains of the Actinobacillus minor/porcitonsillarum complex.</title>
        <authorList>
            <person name="Arya G."/>
            <person name="Niven D.F."/>
        </authorList>
    </citation>
    <scope>NUCLEOTIDE SEQUENCE [LARGE SCALE GENOMIC DNA]</scope>
    <source>
        <strain evidence="1 2">NM305</strain>
    </source>
</reference>
<name>C5RZD0_9PAST</name>
<evidence type="ECO:0000313" key="2">
    <source>
        <dbReference type="Proteomes" id="UP000005532"/>
    </source>
</evidence>
<proteinExistence type="predicted"/>
<dbReference type="OrthoDB" id="8759680at2"/>
<organism evidence="1 2">
    <name type="scientific">Actinobacillus minor NM305</name>
    <dbReference type="NCBI Taxonomy" id="637911"/>
    <lineage>
        <taxon>Bacteria</taxon>
        <taxon>Pseudomonadati</taxon>
        <taxon>Pseudomonadota</taxon>
        <taxon>Gammaproteobacteria</taxon>
        <taxon>Pasteurellales</taxon>
        <taxon>Pasteurellaceae</taxon>
        <taxon>Actinobacillus</taxon>
    </lineage>
</organism>